<name>A0A5M9GGD2_9BACI</name>
<dbReference type="Proteomes" id="UP000325411">
    <property type="component" value="Unassembled WGS sequence"/>
</dbReference>
<dbReference type="RefSeq" id="WP_000983735.1">
    <property type="nucleotide sequence ID" value="NZ_CP064083.1"/>
</dbReference>
<accession>A0A5M9GGD2</accession>
<comment type="caution">
    <text evidence="2">The sequence shown here is derived from an EMBL/GenBank/DDBJ whole genome shotgun (WGS) entry which is preliminary data.</text>
</comment>
<dbReference type="EMBL" id="VXCE01000039">
    <property type="protein sequence ID" value="KAA8473466.1"/>
    <property type="molecule type" value="Genomic_DNA"/>
</dbReference>
<organism evidence="2 3">
    <name type="scientific">Bacillus paranthracis</name>
    <dbReference type="NCBI Taxonomy" id="2026186"/>
    <lineage>
        <taxon>Bacteria</taxon>
        <taxon>Bacillati</taxon>
        <taxon>Bacillota</taxon>
        <taxon>Bacilli</taxon>
        <taxon>Bacillales</taxon>
        <taxon>Bacillaceae</taxon>
        <taxon>Bacillus</taxon>
        <taxon>Bacillus cereus group</taxon>
    </lineage>
</organism>
<dbReference type="AlphaFoldDB" id="A0A5M9GGD2"/>
<keyword evidence="1" id="KW-0812">Transmembrane</keyword>
<proteinExistence type="predicted"/>
<sequence>MMQSIKKIVLTVVLIGMVVGMVILYLYINALQETVQKVTQDPIYGSVVSQDFAMLSEKDGSYVYTIMNDNEKRSLDQANTENKFKSYPFQTGKIATTQAMTIKKNNVLYHIVSKDEDSDKPYLVQYQEENGVLKVIKVDEYQEKLSQELGIPTFHFLEANEIKNRK</sequence>
<evidence type="ECO:0000313" key="2">
    <source>
        <dbReference type="EMBL" id="KAA8473466.1"/>
    </source>
</evidence>
<protein>
    <submittedName>
        <fullName evidence="2">Uncharacterized protein</fullName>
    </submittedName>
</protein>
<feature type="transmembrane region" description="Helical" evidence="1">
    <location>
        <begin position="7"/>
        <end position="28"/>
    </location>
</feature>
<reference evidence="2 3" key="1">
    <citation type="submission" date="2019-09" db="EMBL/GenBank/DDBJ databases">
        <authorList>
            <person name="Geng P."/>
            <person name="Wan X."/>
            <person name="Zhou G."/>
            <person name="Yuan Z."/>
            <person name="Hu X."/>
        </authorList>
    </citation>
    <scope>NUCLEOTIDE SEQUENCE [LARGE SCALE GENOMIC DNA]</scope>
    <source>
        <strain evidence="2 3">EFR-4</strain>
    </source>
</reference>
<evidence type="ECO:0000313" key="3">
    <source>
        <dbReference type="Proteomes" id="UP000325411"/>
    </source>
</evidence>
<gene>
    <name evidence="2" type="ORF">FYW06_27240</name>
</gene>
<keyword evidence="1" id="KW-1133">Transmembrane helix</keyword>
<keyword evidence="1" id="KW-0472">Membrane</keyword>
<evidence type="ECO:0000256" key="1">
    <source>
        <dbReference type="SAM" id="Phobius"/>
    </source>
</evidence>